<accession>A0A8T2QUA8</accession>
<dbReference type="AlphaFoldDB" id="A0A8T2QUA8"/>
<evidence type="ECO:0000313" key="2">
    <source>
        <dbReference type="EMBL" id="KAH7287180.1"/>
    </source>
</evidence>
<feature type="region of interest" description="Disordered" evidence="1">
    <location>
        <begin position="1"/>
        <end position="28"/>
    </location>
</feature>
<protein>
    <submittedName>
        <fullName evidence="2">Uncharacterized protein</fullName>
    </submittedName>
</protein>
<dbReference type="Proteomes" id="UP000825935">
    <property type="component" value="Chromosome 32"/>
</dbReference>
<sequence>MPGPFNYPSKPPTSRRSTPKKIKASMLRSSGLDCGDFEWKKATSPDGLGTRNVRVRVICTDPDATDSSSDDDEQVELLRKMRSQKRVVTEILLPGNLTSPSQQAAHADGTDAKQPPRNRRNSMLKSSVTARSNRIRHTSVKYGKFCKWPAETRDNCGPSLQGCASEDISPFKDKGCDFHVCELSDSVTCPGIYSESSRESQSAAEQRNFLQDEKLSVCSRQLFTLDSMQSASLSASEDVDSAGSCLFVSSSSDGCPCEVISEERSTESVSEIVDNDVQSMIREPFSLNSFDSSRLGESLIPDDAQERGVLEMPTESCITSLPFVENLPISEGVGDLWAGEPVDMDGIHSMDFDLQGFFGGGDIDFDFDSEALSWIDVPDSRHCVV</sequence>
<evidence type="ECO:0000313" key="3">
    <source>
        <dbReference type="Proteomes" id="UP000825935"/>
    </source>
</evidence>
<dbReference type="OrthoDB" id="1981275at2759"/>
<reference evidence="2" key="1">
    <citation type="submission" date="2021-08" db="EMBL/GenBank/DDBJ databases">
        <title>WGS assembly of Ceratopteris richardii.</title>
        <authorList>
            <person name="Marchant D.B."/>
            <person name="Chen G."/>
            <person name="Jenkins J."/>
            <person name="Shu S."/>
            <person name="Leebens-Mack J."/>
            <person name="Grimwood J."/>
            <person name="Schmutz J."/>
            <person name="Soltis P."/>
            <person name="Soltis D."/>
            <person name="Chen Z.-H."/>
        </authorList>
    </citation>
    <scope>NUCLEOTIDE SEQUENCE</scope>
    <source>
        <strain evidence="2">Whitten #5841</strain>
        <tissue evidence="2">Leaf</tissue>
    </source>
</reference>
<gene>
    <name evidence="2" type="ORF">KP509_32G042500</name>
</gene>
<keyword evidence="3" id="KW-1185">Reference proteome</keyword>
<evidence type="ECO:0000256" key="1">
    <source>
        <dbReference type="SAM" id="MobiDB-lite"/>
    </source>
</evidence>
<name>A0A8T2QUA8_CERRI</name>
<dbReference type="EMBL" id="CM035437">
    <property type="protein sequence ID" value="KAH7287180.1"/>
    <property type="molecule type" value="Genomic_DNA"/>
</dbReference>
<proteinExistence type="predicted"/>
<comment type="caution">
    <text evidence="2">The sequence shown here is derived from an EMBL/GenBank/DDBJ whole genome shotgun (WGS) entry which is preliminary data.</text>
</comment>
<organism evidence="2 3">
    <name type="scientific">Ceratopteris richardii</name>
    <name type="common">Triangle waterfern</name>
    <dbReference type="NCBI Taxonomy" id="49495"/>
    <lineage>
        <taxon>Eukaryota</taxon>
        <taxon>Viridiplantae</taxon>
        <taxon>Streptophyta</taxon>
        <taxon>Embryophyta</taxon>
        <taxon>Tracheophyta</taxon>
        <taxon>Polypodiopsida</taxon>
        <taxon>Polypodiidae</taxon>
        <taxon>Polypodiales</taxon>
        <taxon>Pteridineae</taxon>
        <taxon>Pteridaceae</taxon>
        <taxon>Parkerioideae</taxon>
        <taxon>Ceratopteris</taxon>
    </lineage>
</organism>
<feature type="region of interest" description="Disordered" evidence="1">
    <location>
        <begin position="94"/>
        <end position="130"/>
    </location>
</feature>
<feature type="compositionally biased region" description="Pro residues" evidence="1">
    <location>
        <begin position="1"/>
        <end position="11"/>
    </location>
</feature>